<feature type="compositionally biased region" description="Low complexity" evidence="1">
    <location>
        <begin position="402"/>
        <end position="427"/>
    </location>
</feature>
<dbReference type="SUPFAM" id="SSF101898">
    <property type="entry name" value="NHL repeat"/>
    <property type="match status" value="1"/>
</dbReference>
<dbReference type="Gene3D" id="2.120.10.30">
    <property type="entry name" value="TolB, C-terminal domain"/>
    <property type="match status" value="1"/>
</dbReference>
<keyword evidence="3" id="KW-1185">Reference proteome</keyword>
<sequence length="503" mass="52372">MDVSRGSALVLLGVGLFVATMVVGAATAPSGSAGGVDAPATPTPSSDDTAAPSDPDATAAPSGTPSSDEPQTLVGNQGGWVTHGSVVAFDGRSVAWRNTQADGYFEVSRLDNGSVLAAFANESSEDCGDRSAPCARTGYRVIEPGSGEILSEYSFPVGSITNSEVHAADATGSGGIVYTDMDAERVVVVENGTEVWEWRASERYEAPDDPTSRDWLHINDVDSIGDGRFLVSVRNANQLLIVERGDGVVEVINEDDGTSDANCLKSGRLTDADGDGDVRCGDPSVIKEQHNPQWLGDGAVLVADSENDRVVELHRTDDGDWEPVWAVDRAGGIALTWPRDADRLPNGNTLIADSRNRRVIEVNPQGEMVWNVSVGAAARSGPGIVYEADRLPYGEYAGSYDGGSTPTDGTATATATEGGTATPTKTPLPRMTAANGSAALTAPDDKIPLLSEAVAGLQGTFAWVPIWFGELHLAATALGLVFVLVGGVDHLLSARGVSLPGRE</sequence>
<dbReference type="GeneID" id="56077653"/>
<reference evidence="2 3" key="1">
    <citation type="submission" date="2020-07" db="EMBL/GenBank/DDBJ databases">
        <title>Halosimplex pelagicum sp. nov. and Halosimplex rubrum sp. nov., isolated from salted brown alga Laminaria, and emended description of the genus Halosimplex.</title>
        <authorList>
            <person name="Cui H."/>
        </authorList>
    </citation>
    <scope>NUCLEOTIDE SEQUENCE [LARGE SCALE GENOMIC DNA]</scope>
    <source>
        <strain evidence="2 3">R27</strain>
    </source>
</reference>
<dbReference type="EMBL" id="CP058910">
    <property type="protein sequence ID" value="QLH77108.1"/>
    <property type="molecule type" value="Genomic_DNA"/>
</dbReference>
<evidence type="ECO:0000313" key="2">
    <source>
        <dbReference type="EMBL" id="QLH77108.1"/>
    </source>
</evidence>
<dbReference type="PANTHER" id="PTHR35340:SF5">
    <property type="entry name" value="ASST-DOMAIN-CONTAINING PROTEIN"/>
    <property type="match status" value="1"/>
</dbReference>
<feature type="region of interest" description="Disordered" evidence="1">
    <location>
        <begin position="402"/>
        <end position="430"/>
    </location>
</feature>
<organism evidence="2 3">
    <name type="scientific">Halosimplex rubrum</name>
    <dbReference type="NCBI Taxonomy" id="869889"/>
    <lineage>
        <taxon>Archaea</taxon>
        <taxon>Methanobacteriati</taxon>
        <taxon>Methanobacteriota</taxon>
        <taxon>Stenosarchaea group</taxon>
        <taxon>Halobacteria</taxon>
        <taxon>Halobacteriales</taxon>
        <taxon>Haloarculaceae</taxon>
        <taxon>Halosimplex</taxon>
    </lineage>
</organism>
<name>A0A7D5SZG4_9EURY</name>
<evidence type="ECO:0000313" key="3">
    <source>
        <dbReference type="Proteomes" id="UP000509667"/>
    </source>
</evidence>
<dbReference type="InterPro" id="IPR011042">
    <property type="entry name" value="6-blade_b-propeller_TolB-like"/>
</dbReference>
<proteinExistence type="predicted"/>
<dbReference type="OrthoDB" id="306371at2157"/>
<feature type="compositionally biased region" description="Low complexity" evidence="1">
    <location>
        <begin position="28"/>
        <end position="62"/>
    </location>
</feature>
<dbReference type="InterPro" id="IPR053143">
    <property type="entry name" value="Arylsulfate_ST"/>
</dbReference>
<dbReference type="Pfam" id="PF05935">
    <property type="entry name" value="Arylsulfotrans"/>
    <property type="match status" value="1"/>
</dbReference>
<dbReference type="InterPro" id="IPR010262">
    <property type="entry name" value="Arylsulfotransferase_bact"/>
</dbReference>
<feature type="compositionally biased region" description="Polar residues" evidence="1">
    <location>
        <begin position="63"/>
        <end position="75"/>
    </location>
</feature>
<dbReference type="PANTHER" id="PTHR35340">
    <property type="entry name" value="PQQ ENZYME REPEAT PROTEIN-RELATED"/>
    <property type="match status" value="1"/>
</dbReference>
<dbReference type="KEGG" id="hrr:HZS55_07280"/>
<dbReference type="AlphaFoldDB" id="A0A7D5SZG4"/>
<gene>
    <name evidence="2" type="ORF">HZS55_07280</name>
</gene>
<feature type="region of interest" description="Disordered" evidence="1">
    <location>
        <begin position="28"/>
        <end position="77"/>
    </location>
</feature>
<dbReference type="Proteomes" id="UP000509667">
    <property type="component" value="Chromosome"/>
</dbReference>
<evidence type="ECO:0000256" key="1">
    <source>
        <dbReference type="SAM" id="MobiDB-lite"/>
    </source>
</evidence>
<dbReference type="RefSeq" id="WP_179911038.1">
    <property type="nucleotide sequence ID" value="NZ_CP058910.1"/>
</dbReference>
<accession>A0A7D5SZG4</accession>
<dbReference type="GO" id="GO:0004062">
    <property type="term" value="F:aryl sulfotransferase activity"/>
    <property type="evidence" value="ECO:0007669"/>
    <property type="project" value="InterPro"/>
</dbReference>
<protein>
    <submittedName>
        <fullName evidence="2">Aryl-sulfate sulfotransferase</fullName>
    </submittedName>
</protein>
<keyword evidence="2" id="KW-0808">Transferase</keyword>